<organism evidence="2 3">
    <name type="scientific">Alsobacter soli</name>
    <dbReference type="NCBI Taxonomy" id="2109933"/>
    <lineage>
        <taxon>Bacteria</taxon>
        <taxon>Pseudomonadati</taxon>
        <taxon>Pseudomonadota</taxon>
        <taxon>Alphaproteobacteria</taxon>
        <taxon>Hyphomicrobiales</taxon>
        <taxon>Alsobacteraceae</taxon>
        <taxon>Alsobacter</taxon>
    </lineage>
</organism>
<dbReference type="Gene3D" id="3.30.2090.10">
    <property type="entry name" value="Multidrug efflux transporter AcrB TolC docking domain, DN and DC subdomains"/>
    <property type="match status" value="2"/>
</dbReference>
<feature type="transmembrane region" description="Helical" evidence="1">
    <location>
        <begin position="561"/>
        <end position="580"/>
    </location>
</feature>
<dbReference type="Gene3D" id="3.30.70.1430">
    <property type="entry name" value="Multidrug efflux transporter AcrB pore domain"/>
    <property type="match status" value="2"/>
</dbReference>
<gene>
    <name evidence="2" type="ORF">SLNSH_19295</name>
</gene>
<dbReference type="PANTHER" id="PTHR32063">
    <property type="match status" value="1"/>
</dbReference>
<dbReference type="Gene3D" id="3.30.70.1320">
    <property type="entry name" value="Multidrug efflux transporter AcrB pore domain like"/>
    <property type="match status" value="1"/>
</dbReference>
<dbReference type="GO" id="GO:0005886">
    <property type="term" value="C:plasma membrane"/>
    <property type="evidence" value="ECO:0007669"/>
    <property type="project" value="TreeGrafter"/>
</dbReference>
<dbReference type="EMBL" id="PVZS01000026">
    <property type="protein sequence ID" value="PSC03413.1"/>
    <property type="molecule type" value="Genomic_DNA"/>
</dbReference>
<dbReference type="SUPFAM" id="SSF82714">
    <property type="entry name" value="Multidrug efflux transporter AcrB TolC docking domain, DN and DC subdomains"/>
    <property type="match status" value="2"/>
</dbReference>
<feature type="transmembrane region" description="Helical" evidence="1">
    <location>
        <begin position="26"/>
        <end position="45"/>
    </location>
</feature>
<proteinExistence type="predicted"/>
<accession>A0A2T1HP58</accession>
<feature type="transmembrane region" description="Helical" evidence="1">
    <location>
        <begin position="497"/>
        <end position="516"/>
    </location>
</feature>
<dbReference type="InterPro" id="IPR001036">
    <property type="entry name" value="Acrflvin-R"/>
</dbReference>
<dbReference type="GO" id="GO:0042910">
    <property type="term" value="F:xenobiotic transmembrane transporter activity"/>
    <property type="evidence" value="ECO:0007669"/>
    <property type="project" value="TreeGrafter"/>
</dbReference>
<feature type="transmembrane region" description="Helical" evidence="1">
    <location>
        <begin position="979"/>
        <end position="1003"/>
    </location>
</feature>
<dbReference type="SUPFAM" id="SSF82866">
    <property type="entry name" value="Multidrug efflux transporter AcrB transmembrane domain"/>
    <property type="match status" value="2"/>
</dbReference>
<dbReference type="AlphaFoldDB" id="A0A2T1HP58"/>
<keyword evidence="1" id="KW-0472">Membrane</keyword>
<evidence type="ECO:0000313" key="2">
    <source>
        <dbReference type="EMBL" id="PSC03413.1"/>
    </source>
</evidence>
<dbReference type="Gene3D" id="1.20.1640.10">
    <property type="entry name" value="Multidrug efflux transporter AcrB transmembrane domain"/>
    <property type="match status" value="2"/>
</dbReference>
<dbReference type="OrthoDB" id="9806532at2"/>
<dbReference type="PRINTS" id="PR00702">
    <property type="entry name" value="ACRIFLAVINRP"/>
</dbReference>
<feature type="transmembrane region" description="Helical" evidence="1">
    <location>
        <begin position="414"/>
        <end position="434"/>
    </location>
</feature>
<feature type="transmembrane region" description="Helical" evidence="1">
    <location>
        <begin position="1023"/>
        <end position="1044"/>
    </location>
</feature>
<feature type="transmembrane region" description="Helical" evidence="1">
    <location>
        <begin position="953"/>
        <end position="973"/>
    </location>
</feature>
<dbReference type="RefSeq" id="WP_106338933.1">
    <property type="nucleotide sequence ID" value="NZ_PVZS01000026.1"/>
</dbReference>
<feature type="transmembrane region" description="Helical" evidence="1">
    <location>
        <begin position="362"/>
        <end position="379"/>
    </location>
</feature>
<sequence length="1089" mass="116741">MSAPNAAPHRLGVAGALTRFFIRSPLTPLFLLASFALGLVALVTLPREEEPQISVPMVDIMVRADGLKAEDAVKLVTEPLETIVKSINGVEHVYSQTKDDAVMVTARFLVGTSSDAAILRVHEKVRANMDRIPVGIPEPLIVGRGIDDVAIVVMTLTPKPDAAARWDANGLTRVARELRVAISKLDDVGLTYIVGEQPEEIRVEPNPEALARNGVTLQQLAAKLEGANRSFQAGQVRENGRQLPLVAGQTLQSFDEIGNLLVTTRDGRPVYVRDLATISLATHPAETRVSSLVRDPMAEGGFARTPAVSIAVAKRAGANAVVIADRIVESLGHLKGELVPADVDVSVTRNYGETANEKANELLFHLGLATISIVLLVAVSIGWREAVVVAVVIPTTILLTLFAARIMGYTLNRVSLFALIFSIGILVDDAIVVIENISRHWAMRDGRSPVQAAVDAVAEVGNPTIVATLTVVAALLPMLFVSGMMGPYMSPIPANASAAMIFSFFVAVILTPWLMLKVASKALASGEGAGGAHAPGHGEIGALGRLYLRAAKPILASKGRAWLFLGLVGVATVGSLALFGTKDVTVKLLPFDNKPELQVVVDLPEGSSVEDTNRTLSEIAQRLAAVPEVVSFQTYAGTAAPFNFNGLVRHYALRSSPELGDVQVNLTPKEARKRSSHDIALDLRKRLADLKVPAGTSIKVVEPPPGPPVLATLLAEIYGPDPETRRAVATKVREAFASVPFIVDVDDSFGHPAPRVRVTVDQDNLEYHGVEQRDVYDTLRTLEGGSTVGYSHRGGGRQPIPIRLELSKSDRVMDERALTTPVPANALPGNRTVVELGDVVSVKHEPSSFPIFRHNGRAAEMVTAELAGAYEAPIYGMLAVDDALKKVDWGALPKPDIALHGQPLDEGKPTLLWDGEWEVTWVTFRDMGGAFMVALLGIYILVVAQFGSFKLPLVILTPIPLTFIGIMLGHWLFHAPFTATSMIGFIALAGIIVRNSILLVDFIRHADREGRTLRDIVLEAGAIRFKPILLTALAAMIGAAVILADPIFQGLAISLLFGLASSTLLTVLVIPAIYVVLRGERPARPREAQ</sequence>
<feature type="transmembrane region" description="Helical" evidence="1">
    <location>
        <begin position="386"/>
        <end position="408"/>
    </location>
</feature>
<dbReference type="Proteomes" id="UP000239772">
    <property type="component" value="Unassembled WGS sequence"/>
</dbReference>
<dbReference type="Pfam" id="PF00873">
    <property type="entry name" value="ACR_tran"/>
    <property type="match status" value="1"/>
</dbReference>
<dbReference type="SUPFAM" id="SSF82693">
    <property type="entry name" value="Multidrug efflux transporter AcrB pore domain, PN1, PN2, PC1 and PC2 subdomains"/>
    <property type="match status" value="3"/>
</dbReference>
<feature type="transmembrane region" description="Helical" evidence="1">
    <location>
        <begin position="465"/>
        <end position="485"/>
    </location>
</feature>
<dbReference type="InterPro" id="IPR027463">
    <property type="entry name" value="AcrB_DN_DC_subdom"/>
</dbReference>
<name>A0A2T1HP58_9HYPH</name>
<keyword evidence="1" id="KW-0812">Transmembrane</keyword>
<keyword evidence="1" id="KW-1133">Transmembrane helix</keyword>
<evidence type="ECO:0000256" key="1">
    <source>
        <dbReference type="SAM" id="Phobius"/>
    </source>
</evidence>
<dbReference type="Gene3D" id="3.30.70.1440">
    <property type="entry name" value="Multidrug efflux transporter AcrB pore domain"/>
    <property type="match status" value="1"/>
</dbReference>
<reference evidence="3" key="1">
    <citation type="submission" date="2018-03" db="EMBL/GenBank/DDBJ databases">
        <authorList>
            <person name="Sun L."/>
            <person name="Liu H."/>
            <person name="Chen W."/>
            <person name="Huang K."/>
            <person name="Liu W."/>
            <person name="Gao X."/>
        </authorList>
    </citation>
    <scope>NUCLEOTIDE SEQUENCE [LARGE SCALE GENOMIC DNA]</scope>
    <source>
        <strain evidence="3">SH9</strain>
    </source>
</reference>
<keyword evidence="3" id="KW-1185">Reference proteome</keyword>
<feature type="transmembrane region" description="Helical" evidence="1">
    <location>
        <begin position="1050"/>
        <end position="1077"/>
    </location>
</feature>
<feature type="transmembrane region" description="Helical" evidence="1">
    <location>
        <begin position="927"/>
        <end position="946"/>
    </location>
</feature>
<protein>
    <submittedName>
        <fullName evidence="2">Multidrug transporter AcrB</fullName>
    </submittedName>
</protein>
<comment type="caution">
    <text evidence="2">The sequence shown here is derived from an EMBL/GenBank/DDBJ whole genome shotgun (WGS) entry which is preliminary data.</text>
</comment>
<dbReference type="PANTHER" id="PTHR32063:SF16">
    <property type="entry name" value="CATION EFFLUX SYSTEM (ACRB_ACRD_ACRF FAMILY)"/>
    <property type="match status" value="1"/>
</dbReference>
<evidence type="ECO:0000313" key="3">
    <source>
        <dbReference type="Proteomes" id="UP000239772"/>
    </source>
</evidence>